<dbReference type="EMBL" id="FWPT01000005">
    <property type="protein sequence ID" value="SMA47277.1"/>
    <property type="molecule type" value="Genomic_DNA"/>
</dbReference>
<keyword evidence="2" id="KW-0472">Membrane</keyword>
<feature type="compositionally biased region" description="Basic and acidic residues" evidence="1">
    <location>
        <begin position="110"/>
        <end position="125"/>
    </location>
</feature>
<sequence>MTFTQYLIAWSVYILAAIGCLFVWWRMTRPLNPTFASWLRLIATVLVLTPGFTSQEMTWLSPGLLAIAYEFLSTGPEGLAMNGTILGGTLAGALLIKLLFFRRSFRRPAKQADEAQEHNKSDRASKASASQAERREPRLES</sequence>
<reference evidence="3 4" key="1">
    <citation type="submission" date="2017-03" db="EMBL/GenBank/DDBJ databases">
        <authorList>
            <person name="Afonso C.L."/>
            <person name="Miller P.J."/>
            <person name="Scott M.A."/>
            <person name="Spackman E."/>
            <person name="Goraichik I."/>
            <person name="Dimitrov K.M."/>
            <person name="Suarez D.L."/>
            <person name="Swayne D.E."/>
        </authorList>
    </citation>
    <scope>NUCLEOTIDE SEQUENCE [LARGE SCALE GENOMIC DNA]</scope>
    <source>
        <strain evidence="3">SB41UT1</strain>
    </source>
</reference>
<name>A0A1X7AJV5_9GAMM</name>
<protein>
    <submittedName>
        <fullName evidence="3">Uncharacterized protein</fullName>
    </submittedName>
</protein>
<evidence type="ECO:0000313" key="4">
    <source>
        <dbReference type="Proteomes" id="UP000196573"/>
    </source>
</evidence>
<feature type="transmembrane region" description="Helical" evidence="2">
    <location>
        <begin position="37"/>
        <end position="53"/>
    </location>
</feature>
<keyword evidence="4" id="KW-1185">Reference proteome</keyword>
<dbReference type="Proteomes" id="UP000196573">
    <property type="component" value="Unassembled WGS sequence"/>
</dbReference>
<organism evidence="3 4">
    <name type="scientific">Parendozoicomonas haliclonae</name>
    <dbReference type="NCBI Taxonomy" id="1960125"/>
    <lineage>
        <taxon>Bacteria</taxon>
        <taxon>Pseudomonadati</taxon>
        <taxon>Pseudomonadota</taxon>
        <taxon>Gammaproteobacteria</taxon>
        <taxon>Oceanospirillales</taxon>
        <taxon>Endozoicomonadaceae</taxon>
        <taxon>Parendozoicomonas</taxon>
    </lineage>
</organism>
<dbReference type="AlphaFoldDB" id="A0A1X7AJV5"/>
<dbReference type="RefSeq" id="WP_087110095.1">
    <property type="nucleotide sequence ID" value="NZ_CBCSCN010000003.1"/>
</dbReference>
<keyword evidence="2" id="KW-1133">Transmembrane helix</keyword>
<feature type="transmembrane region" description="Helical" evidence="2">
    <location>
        <begin position="6"/>
        <end position="25"/>
    </location>
</feature>
<evidence type="ECO:0000256" key="2">
    <source>
        <dbReference type="SAM" id="Phobius"/>
    </source>
</evidence>
<proteinExistence type="predicted"/>
<gene>
    <name evidence="3" type="ORF">EHSB41UT_02361</name>
</gene>
<feature type="transmembrane region" description="Helical" evidence="2">
    <location>
        <begin position="79"/>
        <end position="100"/>
    </location>
</feature>
<dbReference type="OrthoDB" id="6121502at2"/>
<evidence type="ECO:0000256" key="1">
    <source>
        <dbReference type="SAM" id="MobiDB-lite"/>
    </source>
</evidence>
<feature type="compositionally biased region" description="Basic and acidic residues" evidence="1">
    <location>
        <begin position="132"/>
        <end position="141"/>
    </location>
</feature>
<accession>A0A1X7AJV5</accession>
<feature type="region of interest" description="Disordered" evidence="1">
    <location>
        <begin position="110"/>
        <end position="141"/>
    </location>
</feature>
<evidence type="ECO:0000313" key="3">
    <source>
        <dbReference type="EMBL" id="SMA47277.1"/>
    </source>
</evidence>
<keyword evidence="2" id="KW-0812">Transmembrane</keyword>